<evidence type="ECO:0000313" key="3">
    <source>
        <dbReference type="Proteomes" id="UP000219338"/>
    </source>
</evidence>
<accession>A0A284RZD9</accession>
<keyword evidence="3" id="KW-1185">Reference proteome</keyword>
<sequence length="67" mass="7438">MKKVTPRRSRKLRPSPSEADSMKLVAVPDLDPAGAFPLTLALRSVSVPRGDLLLFIDRRYSNNVDTT</sequence>
<name>A0A284RZD9_ARMOS</name>
<organism evidence="2 3">
    <name type="scientific">Armillaria ostoyae</name>
    <name type="common">Armillaria root rot fungus</name>
    <dbReference type="NCBI Taxonomy" id="47428"/>
    <lineage>
        <taxon>Eukaryota</taxon>
        <taxon>Fungi</taxon>
        <taxon>Dikarya</taxon>
        <taxon>Basidiomycota</taxon>
        <taxon>Agaricomycotina</taxon>
        <taxon>Agaricomycetes</taxon>
        <taxon>Agaricomycetidae</taxon>
        <taxon>Agaricales</taxon>
        <taxon>Marasmiineae</taxon>
        <taxon>Physalacriaceae</taxon>
        <taxon>Armillaria</taxon>
    </lineage>
</organism>
<feature type="region of interest" description="Disordered" evidence="1">
    <location>
        <begin position="1"/>
        <end position="20"/>
    </location>
</feature>
<evidence type="ECO:0000256" key="1">
    <source>
        <dbReference type="SAM" id="MobiDB-lite"/>
    </source>
</evidence>
<reference evidence="3" key="1">
    <citation type="journal article" date="2017" name="Nat. Ecol. Evol.">
        <title>Genome expansion and lineage-specific genetic innovations in the forest pathogenic fungi Armillaria.</title>
        <authorList>
            <person name="Sipos G."/>
            <person name="Prasanna A.N."/>
            <person name="Walter M.C."/>
            <person name="O'Connor E."/>
            <person name="Balint B."/>
            <person name="Krizsan K."/>
            <person name="Kiss B."/>
            <person name="Hess J."/>
            <person name="Varga T."/>
            <person name="Slot J."/>
            <person name="Riley R."/>
            <person name="Boka B."/>
            <person name="Rigling D."/>
            <person name="Barry K."/>
            <person name="Lee J."/>
            <person name="Mihaltcheva S."/>
            <person name="LaButti K."/>
            <person name="Lipzen A."/>
            <person name="Waldron R."/>
            <person name="Moloney N.M."/>
            <person name="Sperisen C."/>
            <person name="Kredics L."/>
            <person name="Vagvoelgyi C."/>
            <person name="Patrignani A."/>
            <person name="Fitzpatrick D."/>
            <person name="Nagy I."/>
            <person name="Doyle S."/>
            <person name="Anderson J.B."/>
            <person name="Grigoriev I.V."/>
            <person name="Gueldener U."/>
            <person name="Muensterkoetter M."/>
            <person name="Nagy L.G."/>
        </authorList>
    </citation>
    <scope>NUCLEOTIDE SEQUENCE [LARGE SCALE GENOMIC DNA]</scope>
    <source>
        <strain evidence="3">C18/9</strain>
    </source>
</reference>
<dbReference type="EMBL" id="FUEG01000022">
    <property type="protein sequence ID" value="SJL14107.1"/>
    <property type="molecule type" value="Genomic_DNA"/>
</dbReference>
<dbReference type="Proteomes" id="UP000219338">
    <property type="component" value="Unassembled WGS sequence"/>
</dbReference>
<feature type="compositionally biased region" description="Basic residues" evidence="1">
    <location>
        <begin position="1"/>
        <end position="13"/>
    </location>
</feature>
<gene>
    <name evidence="2" type="ORF">ARMOST_17562</name>
</gene>
<proteinExistence type="predicted"/>
<evidence type="ECO:0000313" key="2">
    <source>
        <dbReference type="EMBL" id="SJL14107.1"/>
    </source>
</evidence>
<dbReference type="AlphaFoldDB" id="A0A284RZD9"/>
<protein>
    <submittedName>
        <fullName evidence="2">Uncharacterized protein</fullName>
    </submittedName>
</protein>